<dbReference type="AlphaFoldDB" id="A0A9W6SRZ7"/>
<dbReference type="RefSeq" id="WP_285666007.1">
    <property type="nucleotide sequence ID" value="NZ_BSTX01000004.1"/>
</dbReference>
<dbReference type="EMBL" id="BSTX01000004">
    <property type="protein sequence ID" value="GLZ80762.1"/>
    <property type="molecule type" value="Genomic_DNA"/>
</dbReference>
<gene>
    <name evidence="1" type="ORF">Afil01_55690</name>
</gene>
<dbReference type="Proteomes" id="UP001165079">
    <property type="component" value="Unassembled WGS sequence"/>
</dbReference>
<evidence type="ECO:0008006" key="3">
    <source>
        <dbReference type="Google" id="ProtNLM"/>
    </source>
</evidence>
<proteinExistence type="predicted"/>
<sequence>MEQYVYFDLSGQTLTALRLDALIGLPADEWLVRGARRTTPVPVPPCHSWRIVCRDPDLRVDEQAARVLDRLRPYRTRIASLVADGEVTAALRIVRRFDGNPGARLGWTLGREALDFLAATGATIDVDEYGYA</sequence>
<name>A0A9W6SRZ7_9ACTN</name>
<comment type="caution">
    <text evidence="1">The sequence shown here is derived from an EMBL/GenBank/DDBJ whole genome shotgun (WGS) entry which is preliminary data.</text>
</comment>
<evidence type="ECO:0000313" key="1">
    <source>
        <dbReference type="EMBL" id="GLZ80762.1"/>
    </source>
</evidence>
<dbReference type="InterPro" id="IPR025459">
    <property type="entry name" value="DUF4279"/>
</dbReference>
<keyword evidence="2" id="KW-1185">Reference proteome</keyword>
<dbReference type="Pfam" id="PF14106">
    <property type="entry name" value="DUF4279"/>
    <property type="match status" value="1"/>
</dbReference>
<evidence type="ECO:0000313" key="2">
    <source>
        <dbReference type="Proteomes" id="UP001165079"/>
    </source>
</evidence>
<protein>
    <recommendedName>
        <fullName evidence="3">DUF4279 domain-containing protein</fullName>
    </recommendedName>
</protein>
<reference evidence="1" key="1">
    <citation type="submission" date="2023-03" db="EMBL/GenBank/DDBJ databases">
        <title>Actinorhabdospora filicis NBRC 111898.</title>
        <authorList>
            <person name="Ichikawa N."/>
            <person name="Sato H."/>
            <person name="Tonouchi N."/>
        </authorList>
    </citation>
    <scope>NUCLEOTIDE SEQUENCE</scope>
    <source>
        <strain evidence="1">NBRC 111898</strain>
    </source>
</reference>
<accession>A0A9W6SRZ7</accession>
<organism evidence="1 2">
    <name type="scientific">Actinorhabdospora filicis</name>
    <dbReference type="NCBI Taxonomy" id="1785913"/>
    <lineage>
        <taxon>Bacteria</taxon>
        <taxon>Bacillati</taxon>
        <taxon>Actinomycetota</taxon>
        <taxon>Actinomycetes</taxon>
        <taxon>Micromonosporales</taxon>
        <taxon>Micromonosporaceae</taxon>
        <taxon>Actinorhabdospora</taxon>
    </lineage>
</organism>